<dbReference type="EMBL" id="GBRH01278845">
    <property type="protein sequence ID" value="JAD19050.1"/>
    <property type="molecule type" value="Transcribed_RNA"/>
</dbReference>
<reference evidence="1" key="2">
    <citation type="journal article" date="2015" name="Data Brief">
        <title>Shoot transcriptome of the giant reed, Arundo donax.</title>
        <authorList>
            <person name="Barrero R.A."/>
            <person name="Guerrero F.D."/>
            <person name="Moolhuijzen P."/>
            <person name="Goolsby J.A."/>
            <person name="Tidwell J."/>
            <person name="Bellgard S.E."/>
            <person name="Bellgard M.I."/>
        </authorList>
    </citation>
    <scope>NUCLEOTIDE SEQUENCE</scope>
    <source>
        <tissue evidence="1">Shoot tissue taken approximately 20 cm above the soil surface</tissue>
    </source>
</reference>
<reference evidence="1" key="1">
    <citation type="submission" date="2014-09" db="EMBL/GenBank/DDBJ databases">
        <authorList>
            <person name="Magalhaes I.L.F."/>
            <person name="Oliveira U."/>
            <person name="Santos F.R."/>
            <person name="Vidigal T.H.D.A."/>
            <person name="Brescovit A.D."/>
            <person name="Santos A.J."/>
        </authorList>
    </citation>
    <scope>NUCLEOTIDE SEQUENCE</scope>
    <source>
        <tissue evidence="1">Shoot tissue taken approximately 20 cm above the soil surface</tissue>
    </source>
</reference>
<organism evidence="1">
    <name type="scientific">Arundo donax</name>
    <name type="common">Giant reed</name>
    <name type="synonym">Donax arundinaceus</name>
    <dbReference type="NCBI Taxonomy" id="35708"/>
    <lineage>
        <taxon>Eukaryota</taxon>
        <taxon>Viridiplantae</taxon>
        <taxon>Streptophyta</taxon>
        <taxon>Embryophyta</taxon>
        <taxon>Tracheophyta</taxon>
        <taxon>Spermatophyta</taxon>
        <taxon>Magnoliopsida</taxon>
        <taxon>Liliopsida</taxon>
        <taxon>Poales</taxon>
        <taxon>Poaceae</taxon>
        <taxon>PACMAD clade</taxon>
        <taxon>Arundinoideae</taxon>
        <taxon>Arundineae</taxon>
        <taxon>Arundo</taxon>
    </lineage>
</organism>
<dbReference type="AlphaFoldDB" id="A0A0A8Y1Q1"/>
<evidence type="ECO:0000313" key="1">
    <source>
        <dbReference type="EMBL" id="JAD19050.1"/>
    </source>
</evidence>
<accession>A0A0A8Y1Q1</accession>
<proteinExistence type="predicted"/>
<protein>
    <submittedName>
        <fullName evidence="1">Uncharacterized protein</fullName>
    </submittedName>
</protein>
<name>A0A0A8Y1Q1_ARUDO</name>
<sequence>MYYVYAPFINLAIKLLQDQKKHI</sequence>